<dbReference type="SUPFAM" id="SSF57716">
    <property type="entry name" value="Glucocorticoid receptor-like (DNA-binding domain)"/>
    <property type="match status" value="1"/>
</dbReference>
<feature type="domain" description="LIM zinc-binding" evidence="8">
    <location>
        <begin position="238"/>
        <end position="303"/>
    </location>
</feature>
<dbReference type="eggNOG" id="KOG1704">
    <property type="taxonomic scope" value="Eukaryota"/>
</dbReference>
<dbReference type="VEuPathDB" id="VectorBase:CQUJHB008411"/>
<dbReference type="InParanoid" id="B0WQ53"/>
<evidence type="ECO:0000256" key="6">
    <source>
        <dbReference type="ARBA" id="ARBA00023038"/>
    </source>
</evidence>
<dbReference type="InterPro" id="IPR047120">
    <property type="entry name" value="Pk/Esn/Tes"/>
</dbReference>
<dbReference type="SMART" id="SM00132">
    <property type="entry name" value="LIM"/>
    <property type="match status" value="1"/>
</dbReference>
<dbReference type="Proteomes" id="UP000002320">
    <property type="component" value="Unassembled WGS sequence"/>
</dbReference>
<evidence type="ECO:0000256" key="4">
    <source>
        <dbReference type="ARBA" id="ARBA00022737"/>
    </source>
</evidence>
<dbReference type="Pfam" id="PF06297">
    <property type="entry name" value="PET"/>
    <property type="match status" value="1"/>
</dbReference>
<dbReference type="PROSITE" id="PS51303">
    <property type="entry name" value="PET"/>
    <property type="match status" value="1"/>
</dbReference>
<dbReference type="EnsemblMetazoa" id="CPIJ009295-RA">
    <property type="protein sequence ID" value="CPIJ009295-PA"/>
    <property type="gene ID" value="CPIJ009295"/>
</dbReference>
<dbReference type="OMA" id="CNACDEV"/>
<dbReference type="GO" id="GO:0008270">
    <property type="term" value="F:zinc ion binding"/>
    <property type="evidence" value="ECO:0007669"/>
    <property type="project" value="InterPro"/>
</dbReference>
<dbReference type="FunFam" id="2.10.110.10:FF:000035">
    <property type="entry name" value="prickle-like protein 2 isoform X1"/>
    <property type="match status" value="1"/>
</dbReference>
<dbReference type="CDD" id="cd09830">
    <property type="entry name" value="PET_LIMPETin_LIM-9"/>
    <property type="match status" value="1"/>
</dbReference>
<protein>
    <recommendedName>
        <fullName evidence="13">Prickle</fullName>
    </recommendedName>
</protein>
<dbReference type="PROSITE" id="PS00478">
    <property type="entry name" value="LIM_DOMAIN_1"/>
    <property type="match status" value="1"/>
</dbReference>
<organism>
    <name type="scientific">Culex quinquefasciatus</name>
    <name type="common">Southern house mosquito</name>
    <name type="synonym">Culex pungens</name>
    <dbReference type="NCBI Taxonomy" id="7176"/>
    <lineage>
        <taxon>Eukaryota</taxon>
        <taxon>Metazoa</taxon>
        <taxon>Ecdysozoa</taxon>
        <taxon>Arthropoda</taxon>
        <taxon>Hexapoda</taxon>
        <taxon>Insecta</taxon>
        <taxon>Pterygota</taxon>
        <taxon>Neoptera</taxon>
        <taxon>Endopterygota</taxon>
        <taxon>Diptera</taxon>
        <taxon>Nematocera</taxon>
        <taxon>Culicoidea</taxon>
        <taxon>Culicidae</taxon>
        <taxon>Culicinae</taxon>
        <taxon>Culicini</taxon>
        <taxon>Culex</taxon>
        <taxon>Culex</taxon>
    </lineage>
</organism>
<evidence type="ECO:0000313" key="10">
    <source>
        <dbReference type="EMBL" id="EDS32707.1"/>
    </source>
</evidence>
<evidence type="ECO:0000313" key="12">
    <source>
        <dbReference type="Proteomes" id="UP000002320"/>
    </source>
</evidence>
<evidence type="ECO:0000256" key="7">
    <source>
        <dbReference type="PROSITE-ProRule" id="PRU00125"/>
    </source>
</evidence>
<gene>
    <name evidence="11" type="primary">6041591</name>
    <name evidence="10" type="ORF">CpipJ_CPIJ009295</name>
</gene>
<keyword evidence="5 7" id="KW-0862">Zinc</keyword>
<evidence type="ECO:0000256" key="3">
    <source>
        <dbReference type="ARBA" id="ARBA00022723"/>
    </source>
</evidence>
<evidence type="ECO:0008006" key="13">
    <source>
        <dbReference type="Google" id="ProtNLM"/>
    </source>
</evidence>
<dbReference type="Pfam" id="PF00412">
    <property type="entry name" value="LIM"/>
    <property type="match status" value="1"/>
</dbReference>
<keyword evidence="2" id="KW-0217">Developmental protein</keyword>
<dbReference type="VEuPathDB" id="VectorBase:CPIJ009295"/>
<evidence type="ECO:0000256" key="1">
    <source>
        <dbReference type="ARBA" id="ARBA00008268"/>
    </source>
</evidence>
<keyword evidence="12" id="KW-1185">Reference proteome</keyword>
<dbReference type="PROSITE" id="PS50023">
    <property type="entry name" value="LIM_DOMAIN_2"/>
    <property type="match status" value="1"/>
</dbReference>
<name>B0WQ53_CULQU</name>
<dbReference type="EMBL" id="DS232034">
    <property type="protein sequence ID" value="EDS32707.1"/>
    <property type="molecule type" value="Genomic_DNA"/>
</dbReference>
<reference evidence="11" key="2">
    <citation type="submission" date="2020-05" db="UniProtKB">
        <authorList>
            <consortium name="EnsemblMetazoa"/>
        </authorList>
    </citation>
    <scope>IDENTIFICATION</scope>
    <source>
        <strain evidence="11">JHB</strain>
    </source>
</reference>
<evidence type="ECO:0000313" key="11">
    <source>
        <dbReference type="EnsemblMetazoa" id="CPIJ009295-PA"/>
    </source>
</evidence>
<dbReference type="InterPro" id="IPR001781">
    <property type="entry name" value="Znf_LIM"/>
</dbReference>
<dbReference type="OrthoDB" id="274660at2759"/>
<evidence type="ECO:0000259" key="9">
    <source>
        <dbReference type="PROSITE" id="PS51303"/>
    </source>
</evidence>
<sequence length="315" mass="35615">MNHVVVVQILAAAKDARPGSKQLTVKSPSAVAAVPHLHICRRSSSGSGSSRDMLDLQRHIDCPLWEVLGSPAIPWSGMRYACVKVLHAYCKVFDQQELYDLIVRKTCQECKCPRETHAVYHEQLTSVRERLGFKHDTNTSRVDPRQMGYTWVPPGILTSAKIQRYFDVIPSEKVPKIGTQGERFRDKQLVYQLPKQDLALDYCKHVEEANRSSYEDFVAARNEIALDIGYVKDAPAPTGCSGCGEGLAQGEMAVTAPKFRDQILWHPRCFRCTTCDELLVDLTYCVHDDQIYCERHYAELLKPRCNSCDENAEPI</sequence>
<dbReference type="PANTHER" id="PTHR24211:SF37">
    <property type="entry name" value="PROTEIN ESPINAS-LIKE PROTEIN"/>
    <property type="match status" value="1"/>
</dbReference>
<dbReference type="KEGG" id="cqu:CpipJ_CPIJ009295"/>
<dbReference type="InterPro" id="IPR010442">
    <property type="entry name" value="PET_domain"/>
</dbReference>
<dbReference type="Gene3D" id="2.10.110.10">
    <property type="entry name" value="Cysteine Rich Protein"/>
    <property type="match status" value="1"/>
</dbReference>
<evidence type="ECO:0000259" key="8">
    <source>
        <dbReference type="PROSITE" id="PS50023"/>
    </source>
</evidence>
<feature type="domain" description="PET" evidence="9">
    <location>
        <begin position="130"/>
        <end position="239"/>
    </location>
</feature>
<dbReference type="CDD" id="cd09414">
    <property type="entry name" value="LIM1_LIMPETin"/>
    <property type="match status" value="1"/>
</dbReference>
<dbReference type="PANTHER" id="PTHR24211">
    <property type="entry name" value="LIM DOMAIN-CONTAINING PROTEIN"/>
    <property type="match status" value="1"/>
</dbReference>
<dbReference type="STRING" id="7176.B0WQ53"/>
<keyword evidence="4" id="KW-0677">Repeat</keyword>
<evidence type="ECO:0000256" key="5">
    <source>
        <dbReference type="ARBA" id="ARBA00022833"/>
    </source>
</evidence>
<keyword evidence="6 7" id="KW-0440">LIM domain</keyword>
<accession>B0WQ53</accession>
<dbReference type="HOGENOM" id="CLU_072166_0_0_1"/>
<dbReference type="AlphaFoldDB" id="B0WQ53"/>
<comment type="similarity">
    <text evidence="1">Belongs to the prickle / espinas / testin family.</text>
</comment>
<keyword evidence="3 7" id="KW-0479">Metal-binding</keyword>
<reference evidence="10" key="1">
    <citation type="submission" date="2007-03" db="EMBL/GenBank/DDBJ databases">
        <title>Annotation of Culex pipiens quinquefasciatus.</title>
        <authorList>
            <consortium name="The Broad Institute Genome Sequencing Platform"/>
            <person name="Atkinson P.W."/>
            <person name="Hemingway J."/>
            <person name="Christensen B.M."/>
            <person name="Higgs S."/>
            <person name="Kodira C."/>
            <person name="Hannick L."/>
            <person name="Megy K."/>
            <person name="O'Leary S."/>
            <person name="Pearson M."/>
            <person name="Haas B.J."/>
            <person name="Mauceli E."/>
            <person name="Wortman J.R."/>
            <person name="Lee N.H."/>
            <person name="Guigo R."/>
            <person name="Stanke M."/>
            <person name="Alvarado L."/>
            <person name="Amedeo P."/>
            <person name="Antoine C.H."/>
            <person name="Arensburger P."/>
            <person name="Bidwell S.L."/>
            <person name="Crawford M."/>
            <person name="Camaro F."/>
            <person name="Devon K."/>
            <person name="Engels R."/>
            <person name="Hammond M."/>
            <person name="Howarth C."/>
            <person name="Koehrsen M."/>
            <person name="Lawson D."/>
            <person name="Montgomery P."/>
            <person name="Nene V."/>
            <person name="Nusbaum C."/>
            <person name="Puiu D."/>
            <person name="Romero-Severson J."/>
            <person name="Severson D.W."/>
            <person name="Shumway M."/>
            <person name="Sisk P."/>
            <person name="Stolte C."/>
            <person name="Zeng Q."/>
            <person name="Eisenstadt E."/>
            <person name="Fraser-Liggett C."/>
            <person name="Strausberg R."/>
            <person name="Galagan J."/>
            <person name="Birren B."/>
            <person name="Collins F.H."/>
        </authorList>
    </citation>
    <scope>NUCLEOTIDE SEQUENCE [LARGE SCALE GENOMIC DNA]</scope>
    <source>
        <strain evidence="10">JHB</strain>
    </source>
</reference>
<proteinExistence type="inferred from homology"/>
<evidence type="ECO:0000256" key="2">
    <source>
        <dbReference type="ARBA" id="ARBA00022473"/>
    </source>
</evidence>